<dbReference type="EMBL" id="LT629732">
    <property type="protein sequence ID" value="SDS62719.1"/>
    <property type="molecule type" value="Genomic_DNA"/>
</dbReference>
<dbReference type="GO" id="GO:0016740">
    <property type="term" value="F:transferase activity"/>
    <property type="evidence" value="ECO:0007669"/>
    <property type="project" value="UniProtKB-KW"/>
</dbReference>
<dbReference type="AlphaFoldDB" id="A0A1H1TSZ8"/>
<dbReference type="STRING" id="117157.SAMN04489717_3306"/>
<dbReference type="Gene3D" id="3.90.1200.10">
    <property type="match status" value="1"/>
</dbReference>
<proteinExistence type="predicted"/>
<dbReference type="InterPro" id="IPR002575">
    <property type="entry name" value="Aminoglycoside_PTrfase"/>
</dbReference>
<gene>
    <name evidence="2" type="ORF">SAMN04489717_3306</name>
</gene>
<reference evidence="2 3" key="1">
    <citation type="submission" date="2016-10" db="EMBL/GenBank/DDBJ databases">
        <authorList>
            <person name="de Groot N.N."/>
        </authorList>
    </citation>
    <scope>NUCLEOTIDE SEQUENCE [LARGE SCALE GENOMIC DNA]</scope>
    <source>
        <strain evidence="2 3">DSM 22024</strain>
    </source>
</reference>
<evidence type="ECO:0000313" key="2">
    <source>
        <dbReference type="EMBL" id="SDS62719.1"/>
    </source>
</evidence>
<evidence type="ECO:0000313" key="3">
    <source>
        <dbReference type="Proteomes" id="UP000198983"/>
    </source>
</evidence>
<sequence>MTGTSSTASGRTARLVAGHCGLEGVRRAVSDPLAHGLQPLLDQCLPARPGLAPPRLLRSKYKPGRKLTAYYTLEAGSDCRAPRHIAVTWSTVPADLGEASALEPEAEARGLVEPFTQLVAASPDGCLTLMTAPIDPAFPALVRLYEPGYVTATASSLDRRSTAGRGEVHTIRYRPGQRHVLRVVTAEAAGQLEVSPPASGGSIVKVYRDETGALVTAVAAALDAVLTASVPGVRPARSIGYVEADRAAWWAVEDGEPLWRRLSDPRAPEMLRRIGQAVRLVHEAGPVPVDSARPGAASWPGQASAHPWIPALPRHDAFAELAVTARAAEHIHGLLPHVGARMRDVISRLGVALDARPAEPVTLTHGDLKCDNLLATQGEVRLIDLDRAAIAEPALDLGKFVADVSWWCDSLGVDARPAISAFVDGYGPCDRVRLARARDLAVLFHLKLAARRIPVHHPQWAERVVRAVRLAENAVAGGAR</sequence>
<organism evidence="2 3">
    <name type="scientific">Actinopolymorpha singaporensis</name>
    <dbReference type="NCBI Taxonomy" id="117157"/>
    <lineage>
        <taxon>Bacteria</taxon>
        <taxon>Bacillati</taxon>
        <taxon>Actinomycetota</taxon>
        <taxon>Actinomycetes</taxon>
        <taxon>Propionibacteriales</taxon>
        <taxon>Actinopolymorphaceae</taxon>
        <taxon>Actinopolymorpha</taxon>
    </lineage>
</organism>
<keyword evidence="3" id="KW-1185">Reference proteome</keyword>
<dbReference type="SUPFAM" id="SSF56112">
    <property type="entry name" value="Protein kinase-like (PK-like)"/>
    <property type="match status" value="1"/>
</dbReference>
<dbReference type="InterPro" id="IPR011009">
    <property type="entry name" value="Kinase-like_dom_sf"/>
</dbReference>
<keyword evidence="2" id="KW-0808">Transferase</keyword>
<feature type="domain" description="Aminoglycoside phosphotransferase" evidence="1">
    <location>
        <begin position="203"/>
        <end position="419"/>
    </location>
</feature>
<name>A0A1H1TSZ8_9ACTN</name>
<accession>A0A1H1TSZ8</accession>
<evidence type="ECO:0000259" key="1">
    <source>
        <dbReference type="Pfam" id="PF01636"/>
    </source>
</evidence>
<dbReference type="Pfam" id="PF01636">
    <property type="entry name" value="APH"/>
    <property type="match status" value="1"/>
</dbReference>
<protein>
    <submittedName>
        <fullName evidence="2">Phosphotransferase enzyme family protein</fullName>
    </submittedName>
</protein>
<dbReference type="RefSeq" id="WP_092654545.1">
    <property type="nucleotide sequence ID" value="NZ_LT629732.1"/>
</dbReference>
<dbReference type="OrthoDB" id="7842280at2"/>
<dbReference type="Proteomes" id="UP000198983">
    <property type="component" value="Chromosome I"/>
</dbReference>